<dbReference type="InterPro" id="IPR003423">
    <property type="entry name" value="OMP_efflux"/>
</dbReference>
<organism evidence="3 4">
    <name type="scientific">Collimonas pratensis</name>
    <dbReference type="NCBI Taxonomy" id="279113"/>
    <lineage>
        <taxon>Bacteria</taxon>
        <taxon>Pseudomonadati</taxon>
        <taxon>Pseudomonadota</taxon>
        <taxon>Betaproteobacteria</taxon>
        <taxon>Burkholderiales</taxon>
        <taxon>Oxalobacteraceae</taxon>
        <taxon>Collimonas</taxon>
    </lineage>
</organism>
<keyword evidence="2" id="KW-0564">Palmitate</keyword>
<dbReference type="GO" id="GO:0005886">
    <property type="term" value="C:plasma membrane"/>
    <property type="evidence" value="ECO:0007669"/>
    <property type="project" value="UniProtKB-SubCell"/>
</dbReference>
<name>A0A127Q820_9BURK</name>
<dbReference type="InterPro" id="IPR010131">
    <property type="entry name" value="MdtP/NodT-like"/>
</dbReference>
<dbReference type="Gene3D" id="2.20.200.10">
    <property type="entry name" value="Outer membrane efflux proteins (OEP)"/>
    <property type="match status" value="1"/>
</dbReference>
<keyword evidence="2" id="KW-0449">Lipoprotein</keyword>
<dbReference type="RefSeq" id="WP_061942585.1">
    <property type="nucleotide sequence ID" value="NZ_CP013234.1"/>
</dbReference>
<dbReference type="Pfam" id="PF02321">
    <property type="entry name" value="OEP"/>
    <property type="match status" value="2"/>
</dbReference>
<keyword evidence="2" id="KW-0812">Transmembrane</keyword>
<comment type="subcellular location">
    <subcellularLocation>
        <location evidence="2">Cell membrane</location>
        <topology evidence="2">Lipid-anchor</topology>
    </subcellularLocation>
</comment>
<sequence length="501" mass="53065">MKHSQAPMYKTLLAAAAAALFLSACAVGPDYVRPGTEEPVAFKENKDWKTATPKDQELRGNWWEIYQDPQLNSLVEQVNISNQNLVQAEAQFRQAAALVQSARAAYLPTVSASVSATRSGGGRNSSSTLVNSANGGSVSNSFSLGPSVSWEPDLWGRISRTVEANQATAQASAADLQATRLSAQATLAQDYLQLRVLDAQQKLLDDTVAAYQKSYQLTQNQYAVGVVAKSDVIQAQTQLKGAQAQALDNGVLRAQLEHAIAMLTGQPASTFSIPPTTMVAVLPAIPVGVPSTLLERRPDISGAERRAAAANAQIGVAKAAYFPNLTLSASGGFQSNSFANWLTVPNRIWSLGPALAATLFDGGARRAQSDQAIAGFDASVAAYKQTVLTGFQEVEDNLAALRILEQEAAVQDETVKSARLAVELILNQYKSGLVNYTSVATVQATALSAERSALDIQNRRLSASVLLIKALGGGWDQSQLPANKVLNDRDATIAGAKPAAQ</sequence>
<feature type="signal peptide" evidence="2">
    <location>
        <begin position="1"/>
        <end position="26"/>
    </location>
</feature>
<evidence type="ECO:0000313" key="4">
    <source>
        <dbReference type="Proteomes" id="UP000074561"/>
    </source>
</evidence>
<dbReference type="NCBIfam" id="TIGR01845">
    <property type="entry name" value="outer_NodT"/>
    <property type="match status" value="1"/>
</dbReference>
<proteinExistence type="inferred from homology"/>
<evidence type="ECO:0000256" key="1">
    <source>
        <dbReference type="ARBA" id="ARBA00007613"/>
    </source>
</evidence>
<reference evidence="3 4" key="1">
    <citation type="submission" date="2015-11" db="EMBL/GenBank/DDBJ databases">
        <title>Exploring the genomic traits of fungus-feeding bacterial genus Collimonas.</title>
        <authorList>
            <person name="Song C."/>
            <person name="Schmidt R."/>
            <person name="de Jager V."/>
            <person name="Krzyzanowska D."/>
            <person name="Jongedijk E."/>
            <person name="Cankar K."/>
            <person name="Beekwilder J."/>
            <person name="van Veen A."/>
            <person name="de Boer W."/>
            <person name="van Veen J.A."/>
            <person name="Garbeva P."/>
        </authorList>
    </citation>
    <scope>NUCLEOTIDE SEQUENCE [LARGE SCALE GENOMIC DNA]</scope>
    <source>
        <strain evidence="3 4">Ter91</strain>
    </source>
</reference>
<feature type="chain" id="PRO_5007229796" evidence="2">
    <location>
        <begin position="27"/>
        <end position="501"/>
    </location>
</feature>
<dbReference type="PROSITE" id="PS51257">
    <property type="entry name" value="PROKAR_LIPOPROTEIN"/>
    <property type="match status" value="1"/>
</dbReference>
<dbReference type="STRING" id="279113.CPter91_3898"/>
<dbReference type="SUPFAM" id="SSF56954">
    <property type="entry name" value="Outer membrane efflux proteins (OEP)"/>
    <property type="match status" value="1"/>
</dbReference>
<gene>
    <name evidence="3" type="ORF">CPter91_3898</name>
</gene>
<keyword evidence="2" id="KW-1134">Transmembrane beta strand</keyword>
<dbReference type="PANTHER" id="PTHR30203:SF33">
    <property type="entry name" value="BLR4455 PROTEIN"/>
    <property type="match status" value="1"/>
</dbReference>
<accession>A0A127Q820</accession>
<keyword evidence="2" id="KW-0732">Signal</keyword>
<keyword evidence="2" id="KW-0472">Membrane</keyword>
<dbReference type="EMBL" id="CP013234">
    <property type="protein sequence ID" value="AMP06219.1"/>
    <property type="molecule type" value="Genomic_DNA"/>
</dbReference>
<dbReference type="OrthoDB" id="9770517at2"/>
<dbReference type="KEGG" id="cpra:CPter91_3898"/>
<dbReference type="AlphaFoldDB" id="A0A127Q820"/>
<protein>
    <submittedName>
        <fullName evidence="3">Efflux transporter, outer membrane factor (OMF) lipo, NodT family protein</fullName>
    </submittedName>
</protein>
<evidence type="ECO:0000256" key="2">
    <source>
        <dbReference type="RuleBase" id="RU362097"/>
    </source>
</evidence>
<comment type="similarity">
    <text evidence="1 2">Belongs to the outer membrane factor (OMF) (TC 1.B.17) family.</text>
</comment>
<dbReference type="Proteomes" id="UP000074561">
    <property type="component" value="Chromosome"/>
</dbReference>
<dbReference type="GO" id="GO:0015562">
    <property type="term" value="F:efflux transmembrane transporter activity"/>
    <property type="evidence" value="ECO:0007669"/>
    <property type="project" value="InterPro"/>
</dbReference>
<evidence type="ECO:0000313" key="3">
    <source>
        <dbReference type="EMBL" id="AMP06219.1"/>
    </source>
</evidence>
<dbReference type="PATRIC" id="fig|279113.9.peg.3869"/>
<dbReference type="Gene3D" id="1.20.1600.10">
    <property type="entry name" value="Outer membrane efflux proteins (OEP)"/>
    <property type="match status" value="1"/>
</dbReference>
<dbReference type="PANTHER" id="PTHR30203">
    <property type="entry name" value="OUTER MEMBRANE CATION EFFLUX PROTEIN"/>
    <property type="match status" value="1"/>
</dbReference>